<reference evidence="3 4" key="1">
    <citation type="submission" date="2021-01" db="EMBL/GenBank/DDBJ databases">
        <title>Whole genome shotgun sequence of Plantactinospora mayteni NBRC 109088.</title>
        <authorList>
            <person name="Komaki H."/>
            <person name="Tamura T."/>
        </authorList>
    </citation>
    <scope>NUCLEOTIDE SEQUENCE [LARGE SCALE GENOMIC DNA]</scope>
    <source>
        <strain evidence="3 4">NBRC 109088</strain>
    </source>
</reference>
<dbReference type="PANTHER" id="PTHR43092">
    <property type="entry name" value="L-CYSTEINE DESULFHYDRASE"/>
    <property type="match status" value="1"/>
</dbReference>
<evidence type="ECO:0000256" key="1">
    <source>
        <dbReference type="ARBA" id="ARBA00022898"/>
    </source>
</evidence>
<dbReference type="RefSeq" id="WP_203858617.1">
    <property type="nucleotide sequence ID" value="NZ_BAAAZQ010000001.1"/>
</dbReference>
<dbReference type="Gene3D" id="3.40.640.10">
    <property type="entry name" value="Type I PLP-dependent aspartate aminotransferase-like (Major domain)"/>
    <property type="match status" value="1"/>
</dbReference>
<gene>
    <name evidence="3" type="primary">pvdN</name>
    <name evidence="3" type="ORF">Pma05_37090</name>
</gene>
<dbReference type="InterPro" id="IPR015421">
    <property type="entry name" value="PyrdxlP-dep_Trfase_major"/>
</dbReference>
<keyword evidence="4" id="KW-1185">Reference proteome</keyword>
<name>A0ABQ4ER71_9ACTN</name>
<sequence length="460" mass="49812">MTSTAVGDDGRERTGVGRRAMLRSGLAAGVGVGIGATVGPDAAHAGGEPSDATIHRRFNPGSWDSVRDQFRLSRKYLQFSAFVLASHPAGVRLAIEEHRRRLDVDPYAYGAFRNDMDRSTAIRARLGTYLGVAPGELALTDSTTMGLGTVYSGLVLRPGDEVLTLDRGFYGTDEALRVRALASGVKVRKIALFDQPERATAAGMVDRMLAEITPATRLLAVDWIQSSTGVMLPIRMMADALAELNARRDSADRVLLSVDGVQGVGVEDFSIADLGCDFFISGLHKWLFGPRGTGFVWASTENWDRVHPVVPSFSEAAILSWFFGRPWPGPPGDWNSPGGFHSFEHRWAVPAILDFHEAIGKARVAARTREQAAQLKAGLAELPGVTVKTPSDPTLSSALTCCSVDGYTSEQVVARLMEEFQIEATASEYTESFVRLGPSIVTTPDQVDRLVRALHRISRS</sequence>
<dbReference type="InterPro" id="IPR000192">
    <property type="entry name" value="Aminotrans_V_dom"/>
</dbReference>
<dbReference type="PROSITE" id="PS51318">
    <property type="entry name" value="TAT"/>
    <property type="match status" value="1"/>
</dbReference>
<protein>
    <submittedName>
        <fullName evidence="3">Pyoverdine biosynthesis protein PvdN</fullName>
    </submittedName>
</protein>
<organism evidence="3 4">
    <name type="scientific">Plantactinospora mayteni</name>
    <dbReference type="NCBI Taxonomy" id="566021"/>
    <lineage>
        <taxon>Bacteria</taxon>
        <taxon>Bacillati</taxon>
        <taxon>Actinomycetota</taxon>
        <taxon>Actinomycetes</taxon>
        <taxon>Micromonosporales</taxon>
        <taxon>Micromonosporaceae</taxon>
        <taxon>Plantactinospora</taxon>
    </lineage>
</organism>
<dbReference type="Gene3D" id="3.90.1150.10">
    <property type="entry name" value="Aspartate Aminotransferase, domain 1"/>
    <property type="match status" value="1"/>
</dbReference>
<dbReference type="PANTHER" id="PTHR43092:SF6">
    <property type="entry name" value="BLR1280 PROTEIN"/>
    <property type="match status" value="1"/>
</dbReference>
<dbReference type="InterPro" id="IPR015424">
    <property type="entry name" value="PyrdxlP-dep_Trfase"/>
</dbReference>
<dbReference type="InterPro" id="IPR006311">
    <property type="entry name" value="TAT_signal"/>
</dbReference>
<feature type="domain" description="Aminotransferase class V" evidence="2">
    <location>
        <begin position="121"/>
        <end position="449"/>
    </location>
</feature>
<dbReference type="InterPro" id="IPR015422">
    <property type="entry name" value="PyrdxlP-dep_Trfase_small"/>
</dbReference>
<dbReference type="Pfam" id="PF00266">
    <property type="entry name" value="Aminotran_5"/>
    <property type="match status" value="1"/>
</dbReference>
<dbReference type="EMBL" id="BONX01000023">
    <property type="protein sequence ID" value="GIG97136.1"/>
    <property type="molecule type" value="Genomic_DNA"/>
</dbReference>
<dbReference type="SUPFAM" id="SSF53383">
    <property type="entry name" value="PLP-dependent transferases"/>
    <property type="match status" value="1"/>
</dbReference>
<comment type="caution">
    <text evidence="3">The sequence shown here is derived from an EMBL/GenBank/DDBJ whole genome shotgun (WGS) entry which is preliminary data.</text>
</comment>
<keyword evidence="1" id="KW-0663">Pyridoxal phosphate</keyword>
<evidence type="ECO:0000313" key="3">
    <source>
        <dbReference type="EMBL" id="GIG97136.1"/>
    </source>
</evidence>
<evidence type="ECO:0000259" key="2">
    <source>
        <dbReference type="Pfam" id="PF00266"/>
    </source>
</evidence>
<accession>A0ABQ4ER71</accession>
<evidence type="ECO:0000313" key="4">
    <source>
        <dbReference type="Proteomes" id="UP000621500"/>
    </source>
</evidence>
<dbReference type="Proteomes" id="UP000621500">
    <property type="component" value="Unassembled WGS sequence"/>
</dbReference>
<proteinExistence type="predicted"/>